<dbReference type="EMBL" id="CP015518">
    <property type="protein sequence ID" value="APG26077.1"/>
    <property type="molecule type" value="Genomic_DNA"/>
</dbReference>
<evidence type="ECO:0000313" key="1">
    <source>
        <dbReference type="EMBL" id="APG26077.1"/>
    </source>
</evidence>
<proteinExistence type="predicted"/>
<evidence type="ECO:0000313" key="2">
    <source>
        <dbReference type="Proteomes" id="UP000182264"/>
    </source>
</evidence>
<dbReference type="KEGG" id="pace:A6070_08505"/>
<dbReference type="STRING" id="29542.A6070_08505"/>
<protein>
    <recommendedName>
        <fullName evidence="3">DNA helicase PriA</fullName>
    </recommendedName>
</protein>
<sequence>MKCGFCGRELPPPDKLEQKPCGACPGGCRKIHCPWCGYENPVVPGFLRRWSEKDKSKEND</sequence>
<organism evidence="1 2">
    <name type="scientific">Syntrophotalea acetylenica</name>
    <name type="common">Pelobacter acetylenicus</name>
    <dbReference type="NCBI Taxonomy" id="29542"/>
    <lineage>
        <taxon>Bacteria</taxon>
        <taxon>Pseudomonadati</taxon>
        <taxon>Thermodesulfobacteriota</taxon>
        <taxon>Desulfuromonadia</taxon>
        <taxon>Desulfuromonadales</taxon>
        <taxon>Syntrophotaleaceae</taxon>
        <taxon>Syntrophotalea</taxon>
    </lineage>
</organism>
<name>A0A1L3GJG0_SYNAC</name>
<gene>
    <name evidence="1" type="ORF">A7E75_14470</name>
</gene>
<keyword evidence="2" id="KW-1185">Reference proteome</keyword>
<reference evidence="1 2" key="1">
    <citation type="journal article" date="2017" name="Genome Announc.">
        <title>Complete Genome Sequences of Two Acetylene-Fermenting Pelobacter acetylenicus Strains.</title>
        <authorList>
            <person name="Sutton J.M."/>
            <person name="Baesman S.M."/>
            <person name="Fierst J.L."/>
            <person name="Poret-Peterson A.T."/>
            <person name="Oremland R.S."/>
            <person name="Dunlap D.S."/>
            <person name="Akob D.M."/>
        </authorList>
    </citation>
    <scope>NUCLEOTIDE SEQUENCE [LARGE SCALE GENOMIC DNA]</scope>
    <source>
        <strain evidence="1 2">DSM 3247</strain>
    </source>
</reference>
<accession>A0A1L3GJG0</accession>
<dbReference type="AlphaFoldDB" id="A0A1L3GJG0"/>
<dbReference type="Proteomes" id="UP000182264">
    <property type="component" value="Chromosome"/>
</dbReference>
<evidence type="ECO:0008006" key="3">
    <source>
        <dbReference type="Google" id="ProtNLM"/>
    </source>
</evidence>